<gene>
    <name evidence="1" type="ORF">CDEB00056_LOCUS21953</name>
</gene>
<proteinExistence type="predicted"/>
<reference evidence="1" key="1">
    <citation type="submission" date="2021-01" db="EMBL/GenBank/DDBJ databases">
        <authorList>
            <person name="Corre E."/>
            <person name="Pelletier E."/>
            <person name="Niang G."/>
            <person name="Scheremetjew M."/>
            <person name="Finn R."/>
            <person name="Kale V."/>
            <person name="Holt S."/>
            <person name="Cochrane G."/>
            <person name="Meng A."/>
            <person name="Brown T."/>
            <person name="Cohen L."/>
        </authorList>
    </citation>
    <scope>NUCLEOTIDE SEQUENCE</scope>
    <source>
        <strain evidence="1">MM31A-1</strain>
    </source>
</reference>
<organism evidence="1">
    <name type="scientific">Chaetoceros debilis</name>
    <dbReference type="NCBI Taxonomy" id="122233"/>
    <lineage>
        <taxon>Eukaryota</taxon>
        <taxon>Sar</taxon>
        <taxon>Stramenopiles</taxon>
        <taxon>Ochrophyta</taxon>
        <taxon>Bacillariophyta</taxon>
        <taxon>Coscinodiscophyceae</taxon>
        <taxon>Chaetocerotophycidae</taxon>
        <taxon>Chaetocerotales</taxon>
        <taxon>Chaetocerotaceae</taxon>
        <taxon>Chaetoceros</taxon>
    </lineage>
</organism>
<dbReference type="AlphaFoldDB" id="A0A7S3QH75"/>
<protein>
    <submittedName>
        <fullName evidence="1">Uncharacterized protein</fullName>
    </submittedName>
</protein>
<name>A0A7S3QH75_9STRA</name>
<evidence type="ECO:0000313" key="1">
    <source>
        <dbReference type="EMBL" id="CAE0477100.1"/>
    </source>
</evidence>
<dbReference type="EMBL" id="HBIO01028630">
    <property type="protein sequence ID" value="CAE0477100.1"/>
    <property type="molecule type" value="Transcribed_RNA"/>
</dbReference>
<accession>A0A7S3QH75</accession>
<sequence>MGQSYLDPENTKRDGLAFLGLSFSRRSEEGHSDSVTHQTAFDLNEIQDREYVYVESTNDDGWLIGGGEPGPPKSYKLAAKDSSHVEIMRIGTFNPEWGGLSVEDIVTAIESGNIHIPQIEVVPTAVIANPDKPPELEIRFDMDPAAPDFDDMSTPLPVNWQLRFIHNQLFKYFQFPSRFCPGPFHSTFTRKAQFRSRQHEKDYFTHCEEVVQKWRNEGVKPLNNGGWDINGDRLKEPNEDGYNSGLYLFADRNNITHYFKPNFLPPYDTPEKKDVILSFLQEEWDEDALAWRPVCSTVEKALQLLRRSSKLTIF</sequence>